<sequence length="181" mass="20823">MQSSFFYHITYCNRNGMMIMRKIGLITALFILLFSSFTGCDHSPLDKKVKKEETKRTEKEKGPKLTKMSTESFNQSISQGAKKKALAMDEIIKSAAVNSNLDLYIAVIPEHHERFGLKPLRKKLQKQLSDEYPTFDVRVSTDKKIFMLLEKLANKIKKKEVSKDEIKKQLKLIGSEMESNT</sequence>
<protein>
    <submittedName>
        <fullName evidence="2">Lipoprotein</fullName>
    </submittedName>
</protein>
<name>A0A9W5PRF7_BACCE</name>
<dbReference type="AlphaFoldDB" id="A0A9W5PRF7"/>
<dbReference type="Proteomes" id="UP000014018">
    <property type="component" value="Unassembled WGS sequence"/>
</dbReference>
<evidence type="ECO:0000313" key="3">
    <source>
        <dbReference type="Proteomes" id="UP000014018"/>
    </source>
</evidence>
<dbReference type="Pfam" id="PF09580">
    <property type="entry name" value="Spore_YhcN_YlaJ"/>
    <property type="match status" value="1"/>
</dbReference>
<accession>A0A9W5PRF7</accession>
<evidence type="ECO:0000256" key="1">
    <source>
        <dbReference type="SAM" id="MobiDB-lite"/>
    </source>
</evidence>
<dbReference type="InterPro" id="IPR019076">
    <property type="entry name" value="Spore_lipoprot_YhcN/YlaJ-like"/>
</dbReference>
<reference evidence="2 3" key="1">
    <citation type="submission" date="2012-12" db="EMBL/GenBank/DDBJ databases">
        <title>The Genome Sequence of Bacillus cereus VD133.</title>
        <authorList>
            <consortium name="The Broad Institute Genome Sequencing Platform"/>
            <consortium name="The Broad Institute Genome Sequencing Center for Infectious Disease"/>
            <person name="Feldgarden M."/>
            <person name="Van der Auwera G.A."/>
            <person name="Mahillon J."/>
            <person name="Duprez V."/>
            <person name="Timmery S."/>
            <person name="Mattelet C."/>
            <person name="Dierick K."/>
            <person name="Sun M."/>
            <person name="Yu Z."/>
            <person name="Zhu L."/>
            <person name="Hu X."/>
            <person name="Shank E.B."/>
            <person name="Swiecicka I."/>
            <person name="Hansen B.M."/>
            <person name="Andrup L."/>
            <person name="Walker B."/>
            <person name="Young S.K."/>
            <person name="Zeng Q."/>
            <person name="Gargeya S."/>
            <person name="Fitzgerald M."/>
            <person name="Haas B."/>
            <person name="Abouelleil A."/>
            <person name="Alvarado L."/>
            <person name="Arachchi H.M."/>
            <person name="Berlin A.M."/>
            <person name="Chapman S.B."/>
            <person name="Dewar J."/>
            <person name="Goldberg J."/>
            <person name="Griggs A."/>
            <person name="Gujja S."/>
            <person name="Hansen M."/>
            <person name="Howarth C."/>
            <person name="Imamovic A."/>
            <person name="Larimer J."/>
            <person name="McCowan C."/>
            <person name="Murphy C."/>
            <person name="Neiman D."/>
            <person name="Pearson M."/>
            <person name="Priest M."/>
            <person name="Roberts A."/>
            <person name="Saif S."/>
            <person name="Shea T."/>
            <person name="Sisk P."/>
            <person name="Sykes S."/>
            <person name="Wortman J."/>
            <person name="Nusbaum C."/>
            <person name="Birren B."/>
        </authorList>
    </citation>
    <scope>NUCLEOTIDE SEQUENCE [LARGE SCALE GENOMIC DNA]</scope>
    <source>
        <strain evidence="2 3">VD133</strain>
    </source>
</reference>
<organism evidence="2 3">
    <name type="scientific">Bacillus cereus VD133</name>
    <dbReference type="NCBI Taxonomy" id="1053233"/>
    <lineage>
        <taxon>Bacteria</taxon>
        <taxon>Bacillati</taxon>
        <taxon>Bacillota</taxon>
        <taxon>Bacilli</taxon>
        <taxon>Bacillales</taxon>
        <taxon>Bacillaceae</taxon>
        <taxon>Bacillus</taxon>
        <taxon>Bacillus cereus group</taxon>
    </lineage>
</organism>
<evidence type="ECO:0000313" key="2">
    <source>
        <dbReference type="EMBL" id="EOO33280.1"/>
    </source>
</evidence>
<keyword evidence="2" id="KW-0449">Lipoprotein</keyword>
<comment type="caution">
    <text evidence="2">The sequence shown here is derived from an EMBL/GenBank/DDBJ whole genome shotgun (WGS) entry which is preliminary data.</text>
</comment>
<proteinExistence type="predicted"/>
<feature type="compositionally biased region" description="Basic and acidic residues" evidence="1">
    <location>
        <begin position="45"/>
        <end position="63"/>
    </location>
</feature>
<feature type="region of interest" description="Disordered" evidence="1">
    <location>
        <begin position="45"/>
        <end position="70"/>
    </location>
</feature>
<gene>
    <name evidence="2" type="ORF">IIU_03393</name>
</gene>
<dbReference type="EMBL" id="AHFB01000061">
    <property type="protein sequence ID" value="EOO33280.1"/>
    <property type="molecule type" value="Genomic_DNA"/>
</dbReference>